<protein>
    <submittedName>
        <fullName evidence="5">Alpha/beta fold hydrolase</fullName>
    </submittedName>
</protein>
<accession>A0ABT2I869</accession>
<feature type="domain" description="Poly-beta-hydroxybutyrate polymerase N-terminal" evidence="3">
    <location>
        <begin position="96"/>
        <end position="265"/>
    </location>
</feature>
<evidence type="ECO:0000256" key="2">
    <source>
        <dbReference type="ARBA" id="ARBA00023315"/>
    </source>
</evidence>
<dbReference type="RefSeq" id="WP_260046832.1">
    <property type="nucleotide sequence ID" value="NZ_JANZXA010000009.1"/>
</dbReference>
<dbReference type="InterPro" id="IPR051321">
    <property type="entry name" value="PHA/PHB_synthase"/>
</dbReference>
<dbReference type="Proteomes" id="UP001165583">
    <property type="component" value="Unassembled WGS sequence"/>
</dbReference>
<dbReference type="Gene3D" id="3.40.50.1820">
    <property type="entry name" value="alpha/beta hydrolase"/>
    <property type="match status" value="1"/>
</dbReference>
<organism evidence="5 6">
    <name type="scientific">Novosphingobium mangrovi</name>
    <name type="common">ex Huang et al. 2023</name>
    <dbReference type="NCBI Taxonomy" id="2976432"/>
    <lineage>
        <taxon>Bacteria</taxon>
        <taxon>Pseudomonadati</taxon>
        <taxon>Pseudomonadota</taxon>
        <taxon>Alphaproteobacteria</taxon>
        <taxon>Sphingomonadales</taxon>
        <taxon>Sphingomonadaceae</taxon>
        <taxon>Novosphingobium</taxon>
    </lineage>
</organism>
<evidence type="ECO:0000259" key="3">
    <source>
        <dbReference type="Pfam" id="PF07167"/>
    </source>
</evidence>
<dbReference type="Pfam" id="PF12551">
    <property type="entry name" value="PHBC_N"/>
    <property type="match status" value="1"/>
</dbReference>
<evidence type="ECO:0000313" key="5">
    <source>
        <dbReference type="EMBL" id="MCT2400737.1"/>
    </source>
</evidence>
<dbReference type="PANTHER" id="PTHR36837">
    <property type="entry name" value="POLY(3-HYDROXYALKANOATE) POLYMERASE SUBUNIT PHAC"/>
    <property type="match status" value="1"/>
</dbReference>
<dbReference type="GO" id="GO:0016787">
    <property type="term" value="F:hydrolase activity"/>
    <property type="evidence" value="ECO:0007669"/>
    <property type="project" value="UniProtKB-KW"/>
</dbReference>
<evidence type="ECO:0000259" key="4">
    <source>
        <dbReference type="Pfam" id="PF12551"/>
    </source>
</evidence>
<sequence>MTNTNTDQAQPTDPLDGITETLDRAAAAAIARMTDGLSPATLLLAATDWAVHLASSPGKQLQLGAKLTRKYMRLLDYMARCKQDPEACHAIEPLPQDRRFADPAWDQPPFNFIAQSFLLNQQWWHAATTGIGGVTRHHETVMEFSARQLLDLLAPTNFIATNPVLQQRIVETGGKCLVDGFQHFLEDAQRQFRGEPPMGAEDFKVGEDVAVTPGKVVWRNQLIELIQYEPTTETVRPEPVLIVPAWIMKYYILDLSPENSLVRWLTGQGYTVFMISWHNPTSKDRNLGLDDYLRQGPMAALDAVTAITGAKKVHATGYCLGGTLLSIAAAAMARDGDERLASVTLLAAQTEFSEPGELGLFIDEAQLNILENMMWSRGYLDSSQMGGAFQLLRSNDLVWSRMLKTYLMGEREPMIDLMAWNADGTRMPYAMHSEYLTELFLHDDLAEGRFKVDGRTVALSDIRCPLFVVGTERDHVAPWKSVHKIHLLTETQITFVLASGGHNAGIVSEPGHDHRRYQVLMRKEDGKSHDPEAWQELAHKKQGSWWPEWSHWLDAHSGEPTAPPPLGAPDKGYPAIADAPGRYVLEK</sequence>
<keyword evidence="1" id="KW-0808">Transferase</keyword>
<dbReference type="PANTHER" id="PTHR36837:SF5">
    <property type="entry name" value="POLY-3-HYDROXYBUTYRATE SYNTHASE"/>
    <property type="match status" value="1"/>
</dbReference>
<reference evidence="5" key="1">
    <citation type="submission" date="2022-09" db="EMBL/GenBank/DDBJ databases">
        <title>Novosphingobium sp. Nov., a polycyclic aromatic hydrocarbon-degrading bacterium isolated form mangrove sediments in HongKong.</title>
        <authorList>
            <person name="Hu Z."/>
        </authorList>
    </citation>
    <scope>NUCLEOTIDE SEQUENCE</scope>
    <source>
        <strain evidence="5">HK4-1</strain>
    </source>
</reference>
<dbReference type="InterPro" id="IPR029058">
    <property type="entry name" value="AB_hydrolase_fold"/>
</dbReference>
<name>A0ABT2I869_9SPHN</name>
<comment type="caution">
    <text evidence="5">The sequence shown here is derived from an EMBL/GenBank/DDBJ whole genome shotgun (WGS) entry which is preliminary data.</text>
</comment>
<keyword evidence="6" id="KW-1185">Reference proteome</keyword>
<proteinExistence type="predicted"/>
<dbReference type="InterPro" id="IPR022211">
    <property type="entry name" value="PHBC_N"/>
</dbReference>
<dbReference type="SUPFAM" id="SSF53474">
    <property type="entry name" value="alpha/beta-Hydrolases"/>
    <property type="match status" value="1"/>
</dbReference>
<dbReference type="Pfam" id="PF07167">
    <property type="entry name" value="PhaC_N"/>
    <property type="match status" value="1"/>
</dbReference>
<feature type="domain" description="Poly-beta-hydroxybutyrate polymerase N-terminal" evidence="4">
    <location>
        <begin position="18"/>
        <end position="59"/>
    </location>
</feature>
<gene>
    <name evidence="5" type="ORF">NZK81_14355</name>
</gene>
<dbReference type="InterPro" id="IPR010941">
    <property type="entry name" value="PhaC_N"/>
</dbReference>
<evidence type="ECO:0000256" key="1">
    <source>
        <dbReference type="ARBA" id="ARBA00022679"/>
    </source>
</evidence>
<keyword evidence="2" id="KW-0012">Acyltransferase</keyword>
<keyword evidence="5" id="KW-0378">Hydrolase</keyword>
<evidence type="ECO:0000313" key="6">
    <source>
        <dbReference type="Proteomes" id="UP001165583"/>
    </source>
</evidence>
<dbReference type="EMBL" id="JANZXA010000009">
    <property type="protein sequence ID" value="MCT2400737.1"/>
    <property type="molecule type" value="Genomic_DNA"/>
</dbReference>